<evidence type="ECO:0000256" key="1">
    <source>
        <dbReference type="ARBA" id="ARBA00023002"/>
    </source>
</evidence>
<dbReference type="EMBL" id="CP104965">
    <property type="protein sequence ID" value="UXN68815.1"/>
    <property type="molecule type" value="Genomic_DNA"/>
</dbReference>
<gene>
    <name evidence="2" type="ORF">N8A98_16395</name>
</gene>
<proteinExistence type="predicted"/>
<dbReference type="PANTHER" id="PTHR35870">
    <property type="entry name" value="PROTEIN, PUTATIVE (AFU_ORTHOLOGUE AFUA_5G03330)-RELATED"/>
    <property type="match status" value="1"/>
</dbReference>
<reference evidence="2 3" key="1">
    <citation type="submission" date="2022-09" db="EMBL/GenBank/DDBJ databases">
        <title>Interaction between co-microsymbionts with complementary sets of symbiotic genes in legume-rhizobium systems.</title>
        <authorList>
            <person name="Safronova V."/>
            <person name="Sazanova A."/>
            <person name="Afonin A."/>
            <person name="Chirak E."/>
        </authorList>
    </citation>
    <scope>NUCLEOTIDE SEQUENCE [LARGE SCALE GENOMIC DNA]</scope>
    <source>
        <strain evidence="2 3">A18/4-1</strain>
    </source>
</reference>
<dbReference type="InterPro" id="IPR025337">
    <property type="entry name" value="Questin_oxidase-like"/>
</dbReference>
<evidence type="ECO:0000313" key="3">
    <source>
        <dbReference type="Proteomes" id="UP001061862"/>
    </source>
</evidence>
<protein>
    <submittedName>
        <fullName evidence="2">Questin oxidase family protein</fullName>
    </submittedName>
</protein>
<accession>A0ABY6C9M1</accession>
<dbReference type="Pfam" id="PF14027">
    <property type="entry name" value="Questin_oxidase"/>
    <property type="match status" value="1"/>
</dbReference>
<evidence type="ECO:0000313" key="2">
    <source>
        <dbReference type="EMBL" id="UXN68815.1"/>
    </source>
</evidence>
<dbReference type="PANTHER" id="PTHR35870:SF1">
    <property type="entry name" value="PROTEIN, PUTATIVE (AFU_ORTHOLOGUE AFUA_5G03330)-RELATED"/>
    <property type="match status" value="1"/>
</dbReference>
<dbReference type="RefSeq" id="WP_262166852.1">
    <property type="nucleotide sequence ID" value="NZ_CP104965.1"/>
</dbReference>
<keyword evidence="3" id="KW-1185">Reference proteome</keyword>
<sequence>MMATMDNEAGIVWHPRASTHVRRLIAEIGQRSGEFPDALANHLPMVLEAITRLGASPERLSEYAAHYIAAHAVPFPPPAIAPLSEANWRGYLGHRERETDLRDFFTQRVSELGGSETIARYMPELAAGVAASATHGLMRLAYAVLRRDEAEIGIALGYWAATYLAFPAVLKRVPDVTEPAELVVGMVGEPSFANVTVTSTLLWKWIEAMGEIPAFQQRLGRLVPAADVLTKVRSASLVLYAGTMSFEALHAVTGSHWLRLVSPHVVDAPALVVHFWEVVLSLYPKIGMPPLPDAQWLAQQRQLPVPPDSAIAAAAVASNDEHDHSLVFSALEEFRFTGDPLYRVLAARRMGLID</sequence>
<keyword evidence="1" id="KW-0560">Oxidoreductase</keyword>
<dbReference type="Proteomes" id="UP001061862">
    <property type="component" value="Chromosome"/>
</dbReference>
<organism evidence="2 3">
    <name type="scientific">Devosia neptuniae</name>
    <dbReference type="NCBI Taxonomy" id="191302"/>
    <lineage>
        <taxon>Bacteria</taxon>
        <taxon>Pseudomonadati</taxon>
        <taxon>Pseudomonadota</taxon>
        <taxon>Alphaproteobacteria</taxon>
        <taxon>Hyphomicrobiales</taxon>
        <taxon>Devosiaceae</taxon>
        <taxon>Devosia</taxon>
    </lineage>
</organism>
<name>A0ABY6C9M1_9HYPH</name>